<reference evidence="8" key="2">
    <citation type="submission" date="2020-09" db="EMBL/GenBank/DDBJ databases">
        <authorList>
            <person name="Sun Q."/>
            <person name="Kim S."/>
        </authorList>
    </citation>
    <scope>NUCLEOTIDE SEQUENCE</scope>
    <source>
        <strain evidence="8">KCTC 32422</strain>
    </source>
</reference>
<feature type="transmembrane region" description="Helical" evidence="7">
    <location>
        <begin position="6"/>
        <end position="23"/>
    </location>
</feature>
<dbReference type="PANTHER" id="PTHR33884:SF3">
    <property type="entry name" value="UPF0410 PROTEIN YMGE"/>
    <property type="match status" value="1"/>
</dbReference>
<organism evidence="8 9">
    <name type="scientific">Novosphingobium arvoryzae</name>
    <dbReference type="NCBI Taxonomy" id="1256514"/>
    <lineage>
        <taxon>Bacteria</taxon>
        <taxon>Pseudomonadati</taxon>
        <taxon>Pseudomonadota</taxon>
        <taxon>Alphaproteobacteria</taxon>
        <taxon>Sphingomonadales</taxon>
        <taxon>Sphingomonadaceae</taxon>
        <taxon>Novosphingobium</taxon>
    </lineage>
</organism>
<gene>
    <name evidence="8" type="ORF">GCM10011617_29590</name>
</gene>
<evidence type="ECO:0000256" key="3">
    <source>
        <dbReference type="ARBA" id="ARBA00022475"/>
    </source>
</evidence>
<protein>
    <submittedName>
        <fullName evidence="8">Transglycosylase</fullName>
    </submittedName>
</protein>
<dbReference type="InterPro" id="IPR007341">
    <property type="entry name" value="Transgly_assoc"/>
</dbReference>
<evidence type="ECO:0000256" key="7">
    <source>
        <dbReference type="SAM" id="Phobius"/>
    </source>
</evidence>
<dbReference type="Proteomes" id="UP000634139">
    <property type="component" value="Unassembled WGS sequence"/>
</dbReference>
<evidence type="ECO:0000256" key="1">
    <source>
        <dbReference type="ARBA" id="ARBA00004651"/>
    </source>
</evidence>
<comment type="similarity">
    <text evidence="2">Belongs to the UPF0410 family.</text>
</comment>
<keyword evidence="9" id="KW-1185">Reference proteome</keyword>
<keyword evidence="6 7" id="KW-0472">Membrane</keyword>
<sequence>MIGFIIAIVMGGIIGWLASKVMNRDASMGILANVVVGCAGSILSRLLLGSLIGGGNLRGDAFDPRTLLTAFIGAVVLLAVVNLIKRGKVR</sequence>
<keyword evidence="5 7" id="KW-1133">Transmembrane helix</keyword>
<dbReference type="EMBL" id="BMZD01000011">
    <property type="protein sequence ID" value="GHA06954.1"/>
    <property type="molecule type" value="Genomic_DNA"/>
</dbReference>
<dbReference type="PANTHER" id="PTHR33884">
    <property type="entry name" value="UPF0410 PROTEIN YMGE"/>
    <property type="match status" value="1"/>
</dbReference>
<evidence type="ECO:0000256" key="6">
    <source>
        <dbReference type="ARBA" id="ARBA00023136"/>
    </source>
</evidence>
<comment type="subcellular location">
    <subcellularLocation>
        <location evidence="1">Cell membrane</location>
        <topology evidence="1">Multi-pass membrane protein</topology>
    </subcellularLocation>
</comment>
<reference evidence="8" key="1">
    <citation type="journal article" date="2014" name="Int. J. Syst. Evol. Microbiol.">
        <title>Complete genome sequence of Corynebacterium casei LMG S-19264T (=DSM 44701T), isolated from a smear-ripened cheese.</title>
        <authorList>
            <consortium name="US DOE Joint Genome Institute (JGI-PGF)"/>
            <person name="Walter F."/>
            <person name="Albersmeier A."/>
            <person name="Kalinowski J."/>
            <person name="Ruckert C."/>
        </authorList>
    </citation>
    <scope>NUCLEOTIDE SEQUENCE</scope>
    <source>
        <strain evidence="8">KCTC 32422</strain>
    </source>
</reference>
<evidence type="ECO:0000256" key="2">
    <source>
        <dbReference type="ARBA" id="ARBA00011006"/>
    </source>
</evidence>
<keyword evidence="3" id="KW-1003">Cell membrane</keyword>
<name>A0A918VJN4_9SPHN</name>
<dbReference type="Pfam" id="PF04226">
    <property type="entry name" value="Transgly_assoc"/>
    <property type="match status" value="1"/>
</dbReference>
<evidence type="ECO:0000313" key="9">
    <source>
        <dbReference type="Proteomes" id="UP000634139"/>
    </source>
</evidence>
<accession>A0A918VJN4</accession>
<keyword evidence="4 7" id="KW-0812">Transmembrane</keyword>
<dbReference type="GO" id="GO:0005886">
    <property type="term" value="C:plasma membrane"/>
    <property type="evidence" value="ECO:0007669"/>
    <property type="project" value="UniProtKB-SubCell"/>
</dbReference>
<evidence type="ECO:0000313" key="8">
    <source>
        <dbReference type="EMBL" id="GHA06954.1"/>
    </source>
</evidence>
<feature type="transmembrane region" description="Helical" evidence="7">
    <location>
        <begin position="66"/>
        <end position="84"/>
    </location>
</feature>
<evidence type="ECO:0000256" key="5">
    <source>
        <dbReference type="ARBA" id="ARBA00022989"/>
    </source>
</evidence>
<proteinExistence type="inferred from homology"/>
<dbReference type="AlphaFoldDB" id="A0A918VJN4"/>
<evidence type="ECO:0000256" key="4">
    <source>
        <dbReference type="ARBA" id="ARBA00022692"/>
    </source>
</evidence>
<comment type="caution">
    <text evidence="8">The sequence shown here is derived from an EMBL/GenBank/DDBJ whole genome shotgun (WGS) entry which is preliminary data.</text>
</comment>
<feature type="transmembrane region" description="Helical" evidence="7">
    <location>
        <begin position="30"/>
        <end position="54"/>
    </location>
</feature>